<evidence type="ECO:0000256" key="5">
    <source>
        <dbReference type="ARBA" id="ARBA00023002"/>
    </source>
</evidence>
<dbReference type="PANTHER" id="PTHR43673">
    <property type="entry name" value="NAD(P)H NITROREDUCTASE YDGI-RELATED"/>
    <property type="match status" value="1"/>
</dbReference>
<dbReference type="Pfam" id="PF00881">
    <property type="entry name" value="Nitroreductase"/>
    <property type="match status" value="1"/>
</dbReference>
<evidence type="ECO:0000256" key="4">
    <source>
        <dbReference type="ARBA" id="ARBA00022643"/>
    </source>
</evidence>
<dbReference type="GO" id="GO:0016491">
    <property type="term" value="F:oxidoreductase activity"/>
    <property type="evidence" value="ECO:0007669"/>
    <property type="project" value="UniProtKB-KW"/>
</dbReference>
<evidence type="ECO:0000313" key="7">
    <source>
        <dbReference type="EMBL" id="GHH71862.1"/>
    </source>
</evidence>
<evidence type="ECO:0000256" key="2">
    <source>
        <dbReference type="ARBA" id="ARBA00007118"/>
    </source>
</evidence>
<protein>
    <submittedName>
        <fullName evidence="7">Nitroreductase</fullName>
    </submittedName>
</protein>
<keyword evidence="3" id="KW-0285">Flavoprotein</keyword>
<dbReference type="SUPFAM" id="SSF55469">
    <property type="entry name" value="FMN-dependent nitroreductase-like"/>
    <property type="match status" value="1"/>
</dbReference>
<comment type="cofactor">
    <cofactor evidence="1">
        <name>FMN</name>
        <dbReference type="ChEBI" id="CHEBI:58210"/>
    </cofactor>
</comment>
<keyword evidence="4" id="KW-0288">FMN</keyword>
<name>A0A919KTH8_9ACTN</name>
<evidence type="ECO:0000256" key="1">
    <source>
        <dbReference type="ARBA" id="ARBA00001917"/>
    </source>
</evidence>
<dbReference type="AlphaFoldDB" id="A0A919KTH8"/>
<gene>
    <name evidence="7" type="ORF">GCM10018793_07960</name>
</gene>
<reference evidence="7" key="2">
    <citation type="submission" date="2020-09" db="EMBL/GenBank/DDBJ databases">
        <authorList>
            <person name="Sun Q."/>
            <person name="Ohkuma M."/>
        </authorList>
    </citation>
    <scope>NUCLEOTIDE SEQUENCE</scope>
    <source>
        <strain evidence="7">JCM 5069</strain>
    </source>
</reference>
<feature type="domain" description="Nitroreductase" evidence="6">
    <location>
        <begin position="12"/>
        <end position="204"/>
    </location>
</feature>
<dbReference type="InterPro" id="IPR029479">
    <property type="entry name" value="Nitroreductase"/>
</dbReference>
<dbReference type="Gene3D" id="3.40.109.10">
    <property type="entry name" value="NADH Oxidase"/>
    <property type="match status" value="1"/>
</dbReference>
<reference evidence="7" key="1">
    <citation type="journal article" date="2014" name="Int. J. Syst. Evol. Microbiol.">
        <title>Complete genome sequence of Corynebacterium casei LMG S-19264T (=DSM 44701T), isolated from a smear-ripened cheese.</title>
        <authorList>
            <consortium name="US DOE Joint Genome Institute (JGI-PGF)"/>
            <person name="Walter F."/>
            <person name="Albersmeier A."/>
            <person name="Kalinowski J."/>
            <person name="Ruckert C."/>
        </authorList>
    </citation>
    <scope>NUCLEOTIDE SEQUENCE</scope>
    <source>
        <strain evidence="7">JCM 5069</strain>
    </source>
</reference>
<dbReference type="CDD" id="cd02136">
    <property type="entry name" value="PnbA_NfnB-like"/>
    <property type="match status" value="1"/>
</dbReference>
<accession>A0A919KTH8</accession>
<evidence type="ECO:0000313" key="8">
    <source>
        <dbReference type="Proteomes" id="UP000603708"/>
    </source>
</evidence>
<comment type="caution">
    <text evidence="7">The sequence shown here is derived from an EMBL/GenBank/DDBJ whole genome shotgun (WGS) entry which is preliminary data.</text>
</comment>
<dbReference type="EMBL" id="BNCD01000002">
    <property type="protein sequence ID" value="GHH71862.1"/>
    <property type="molecule type" value="Genomic_DNA"/>
</dbReference>
<keyword evidence="5" id="KW-0560">Oxidoreductase</keyword>
<dbReference type="InterPro" id="IPR000415">
    <property type="entry name" value="Nitroreductase-like"/>
</dbReference>
<dbReference type="PANTHER" id="PTHR43673:SF2">
    <property type="entry name" value="NITROREDUCTASE"/>
    <property type="match status" value="1"/>
</dbReference>
<keyword evidence="8" id="KW-1185">Reference proteome</keyword>
<dbReference type="Proteomes" id="UP000603708">
    <property type="component" value="Unassembled WGS sequence"/>
</dbReference>
<evidence type="ECO:0000256" key="3">
    <source>
        <dbReference type="ARBA" id="ARBA00022630"/>
    </source>
</evidence>
<organism evidence="7 8">
    <name type="scientific">Streptomyces sulfonofaciens</name>
    <dbReference type="NCBI Taxonomy" id="68272"/>
    <lineage>
        <taxon>Bacteria</taxon>
        <taxon>Bacillati</taxon>
        <taxon>Actinomycetota</taxon>
        <taxon>Actinomycetes</taxon>
        <taxon>Kitasatosporales</taxon>
        <taxon>Streptomycetaceae</taxon>
        <taxon>Streptomyces</taxon>
    </lineage>
</organism>
<proteinExistence type="inferred from homology"/>
<comment type="similarity">
    <text evidence="2">Belongs to the nitroreductase family.</text>
</comment>
<sequence length="244" mass="26604">MDTVTTIEDALLTRRSCRAFLPTPVPRAQVERLLSLAARSASNSNCQPWQVHVLTGAAKRALTADLLRAHDAERRAEAGEFDYQPRADQWPEPFRARRRRFGESLYRDTLGIAVDDTTGRRGHHRRNYDFFGAPVGIILTVSRAPLQGALVDAGLFLQALMLAARGAGLHTCAQASLIDFHPVLRRHLAIADDHVVVCGLALGHADEGHRLSAHRTTRESVASFAAFYDSASYDSGVAPGADSA</sequence>
<evidence type="ECO:0000259" key="6">
    <source>
        <dbReference type="Pfam" id="PF00881"/>
    </source>
</evidence>